<dbReference type="Proteomes" id="UP000027734">
    <property type="component" value="Unassembled WGS sequence"/>
</dbReference>
<evidence type="ECO:0000313" key="2">
    <source>
        <dbReference type="EMBL" id="KEJ88112.1"/>
    </source>
</evidence>
<name>A0A073IRU6_9RHOB</name>
<keyword evidence="3" id="KW-1185">Reference proteome</keyword>
<proteinExistence type="predicted"/>
<dbReference type="STRING" id="1300350.Z948_2455"/>
<dbReference type="AlphaFoldDB" id="A0A073IRU6"/>
<feature type="region of interest" description="Disordered" evidence="1">
    <location>
        <begin position="18"/>
        <end position="38"/>
    </location>
</feature>
<protein>
    <submittedName>
        <fullName evidence="2">Uncharacterized protein</fullName>
    </submittedName>
</protein>
<reference evidence="2 3" key="1">
    <citation type="submission" date="2014-01" db="EMBL/GenBank/DDBJ databases">
        <title>Sulfitobacter donghicola JCM 14565 Genome Sequencing.</title>
        <authorList>
            <person name="Lai Q."/>
            <person name="Hong Z."/>
        </authorList>
    </citation>
    <scope>NUCLEOTIDE SEQUENCE [LARGE SCALE GENOMIC DNA]</scope>
    <source>
        <strain evidence="2 3">JCM 14565</strain>
    </source>
</reference>
<evidence type="ECO:0000256" key="1">
    <source>
        <dbReference type="SAM" id="MobiDB-lite"/>
    </source>
</evidence>
<accession>A0A073IRU6</accession>
<organism evidence="2 3">
    <name type="scientific">Sulfitobacter donghicola DSW-25 = KCTC 12864 = JCM 14565</name>
    <dbReference type="NCBI Taxonomy" id="1300350"/>
    <lineage>
        <taxon>Bacteria</taxon>
        <taxon>Pseudomonadati</taxon>
        <taxon>Pseudomonadota</taxon>
        <taxon>Alphaproteobacteria</taxon>
        <taxon>Rhodobacterales</taxon>
        <taxon>Roseobacteraceae</taxon>
        <taxon>Sulfitobacter</taxon>
    </lineage>
</organism>
<gene>
    <name evidence="2" type="ORF">DSW25_17465</name>
</gene>
<sequence>MPKTKTPAIAVCGALQEQGQMQKHRQPKWQIGQIEDTD</sequence>
<comment type="caution">
    <text evidence="2">The sequence shown here is derived from an EMBL/GenBank/DDBJ whole genome shotgun (WGS) entry which is preliminary data.</text>
</comment>
<evidence type="ECO:0000313" key="3">
    <source>
        <dbReference type="Proteomes" id="UP000027734"/>
    </source>
</evidence>
<dbReference type="EMBL" id="JAMC01000009">
    <property type="protein sequence ID" value="KEJ88112.1"/>
    <property type="molecule type" value="Genomic_DNA"/>
</dbReference>